<dbReference type="AlphaFoldDB" id="A0A9Q0KLK7"/>
<name>A0A9Q0KLK7_9MAGN</name>
<proteinExistence type="predicted"/>
<dbReference type="PANTHER" id="PTHR31234">
    <property type="entry name" value="LATE EMBRYOGENESIS ABUNDANT (LEA) HYDROXYPROLINE-RICH GLYCOPROTEIN FAMILY"/>
    <property type="match status" value="1"/>
</dbReference>
<dbReference type="InterPro" id="IPR004864">
    <property type="entry name" value="LEA_2"/>
</dbReference>
<evidence type="ECO:0000256" key="5">
    <source>
        <dbReference type="SAM" id="MobiDB-lite"/>
    </source>
</evidence>
<evidence type="ECO:0000256" key="1">
    <source>
        <dbReference type="ARBA" id="ARBA00004167"/>
    </source>
</evidence>
<evidence type="ECO:0000256" key="4">
    <source>
        <dbReference type="ARBA" id="ARBA00023136"/>
    </source>
</evidence>
<dbReference type="OrthoDB" id="1917746at2759"/>
<dbReference type="Pfam" id="PF03168">
    <property type="entry name" value="LEA_2"/>
    <property type="match status" value="1"/>
</dbReference>
<dbReference type="SUPFAM" id="SSF117070">
    <property type="entry name" value="LEA14-like"/>
    <property type="match status" value="1"/>
</dbReference>
<dbReference type="GO" id="GO:0005886">
    <property type="term" value="C:plasma membrane"/>
    <property type="evidence" value="ECO:0007669"/>
    <property type="project" value="TreeGrafter"/>
</dbReference>
<dbReference type="GO" id="GO:0098542">
    <property type="term" value="P:defense response to other organism"/>
    <property type="evidence" value="ECO:0007669"/>
    <property type="project" value="InterPro"/>
</dbReference>
<organism evidence="8 9">
    <name type="scientific">Protea cynaroides</name>
    <dbReference type="NCBI Taxonomy" id="273540"/>
    <lineage>
        <taxon>Eukaryota</taxon>
        <taxon>Viridiplantae</taxon>
        <taxon>Streptophyta</taxon>
        <taxon>Embryophyta</taxon>
        <taxon>Tracheophyta</taxon>
        <taxon>Spermatophyta</taxon>
        <taxon>Magnoliopsida</taxon>
        <taxon>Proteales</taxon>
        <taxon>Proteaceae</taxon>
        <taxon>Protea</taxon>
    </lineage>
</organism>
<accession>A0A9Q0KLK7</accession>
<dbReference type="Gene3D" id="2.60.40.1820">
    <property type="match status" value="1"/>
</dbReference>
<evidence type="ECO:0000256" key="3">
    <source>
        <dbReference type="ARBA" id="ARBA00022989"/>
    </source>
</evidence>
<evidence type="ECO:0000256" key="2">
    <source>
        <dbReference type="ARBA" id="ARBA00022692"/>
    </source>
</evidence>
<evidence type="ECO:0000256" key="6">
    <source>
        <dbReference type="SAM" id="Phobius"/>
    </source>
</evidence>
<dbReference type="PANTHER" id="PTHR31234:SF72">
    <property type="entry name" value="NDR1_HIN1-LIKE PROTEIN 6"/>
    <property type="match status" value="1"/>
</dbReference>
<sequence>MAEVHKKIYPVDPEAPPTVRLVPQGSARSEKGDPGKHYPPVNWTYPVVHSTPPKKRSCCCRCLCWTISILIILVIIIAALVGLFFLIFRPKIPSYSVDGLRITELNFNSSTSFSAKFIVRLTIKNPNKKIGIYYENGSNLSAWYSSSKLCEGSLPVFYQGHHNTTVLNIELTGHIDDGNTLRQALSQQQQTGTIPLTLNAKVPVKVKLGKLKLPKVTPHANCSMVVDSLSMNNYIRIRTSNCKLKVKILFINI</sequence>
<keyword evidence="3 6" id="KW-1133">Transmembrane helix</keyword>
<feature type="region of interest" description="Disordered" evidence="5">
    <location>
        <begin position="15"/>
        <end position="37"/>
    </location>
</feature>
<evidence type="ECO:0000313" key="9">
    <source>
        <dbReference type="Proteomes" id="UP001141806"/>
    </source>
</evidence>
<keyword evidence="9" id="KW-1185">Reference proteome</keyword>
<evidence type="ECO:0000313" key="8">
    <source>
        <dbReference type="EMBL" id="KAJ4972474.1"/>
    </source>
</evidence>
<keyword evidence="2 6" id="KW-0812">Transmembrane</keyword>
<dbReference type="InterPro" id="IPR044839">
    <property type="entry name" value="NDR1-like"/>
</dbReference>
<reference evidence="8" key="1">
    <citation type="journal article" date="2023" name="Plant J.">
        <title>The genome of the king protea, Protea cynaroides.</title>
        <authorList>
            <person name="Chang J."/>
            <person name="Duong T.A."/>
            <person name="Schoeman C."/>
            <person name="Ma X."/>
            <person name="Roodt D."/>
            <person name="Barker N."/>
            <person name="Li Z."/>
            <person name="Van de Peer Y."/>
            <person name="Mizrachi E."/>
        </authorList>
    </citation>
    <scope>NUCLEOTIDE SEQUENCE</scope>
    <source>
        <tissue evidence="8">Young leaves</tissue>
    </source>
</reference>
<gene>
    <name evidence="8" type="ORF">NE237_005648</name>
</gene>
<protein>
    <recommendedName>
        <fullName evidence="7">Late embryogenesis abundant protein LEA-2 subgroup domain-containing protein</fullName>
    </recommendedName>
</protein>
<evidence type="ECO:0000259" key="7">
    <source>
        <dbReference type="Pfam" id="PF03168"/>
    </source>
</evidence>
<comment type="subcellular location">
    <subcellularLocation>
        <location evidence="1">Membrane</location>
        <topology evidence="1">Single-pass membrane protein</topology>
    </subcellularLocation>
</comment>
<comment type="caution">
    <text evidence="8">The sequence shown here is derived from an EMBL/GenBank/DDBJ whole genome shotgun (WGS) entry which is preliminary data.</text>
</comment>
<feature type="transmembrane region" description="Helical" evidence="6">
    <location>
        <begin position="65"/>
        <end position="88"/>
    </location>
</feature>
<keyword evidence="4 6" id="KW-0472">Membrane</keyword>
<feature type="domain" description="Late embryogenesis abundant protein LEA-2 subgroup" evidence="7">
    <location>
        <begin position="121"/>
        <end position="212"/>
    </location>
</feature>
<dbReference type="EMBL" id="JAMYWD010000004">
    <property type="protein sequence ID" value="KAJ4972474.1"/>
    <property type="molecule type" value="Genomic_DNA"/>
</dbReference>
<dbReference type="Proteomes" id="UP001141806">
    <property type="component" value="Unassembled WGS sequence"/>
</dbReference>